<gene>
    <name evidence="2" type="ORF">NBR_LOCUS21717</name>
</gene>
<dbReference type="EMBL" id="UYSL01026748">
    <property type="protein sequence ID" value="VDL85938.1"/>
    <property type="molecule type" value="Genomic_DNA"/>
</dbReference>
<protein>
    <submittedName>
        <fullName evidence="4">Ty3-gypsy retrotransposon protein</fullName>
    </submittedName>
</protein>
<evidence type="ECO:0000313" key="4">
    <source>
        <dbReference type="WBParaSite" id="NBR_0002171601-mRNA-1"/>
    </source>
</evidence>
<organism evidence="4">
    <name type="scientific">Nippostrongylus brasiliensis</name>
    <name type="common">Rat hookworm</name>
    <dbReference type="NCBI Taxonomy" id="27835"/>
    <lineage>
        <taxon>Eukaryota</taxon>
        <taxon>Metazoa</taxon>
        <taxon>Ecdysozoa</taxon>
        <taxon>Nematoda</taxon>
        <taxon>Chromadorea</taxon>
        <taxon>Rhabditida</taxon>
        <taxon>Rhabditina</taxon>
        <taxon>Rhabditomorpha</taxon>
        <taxon>Strongyloidea</taxon>
        <taxon>Heligmosomidae</taxon>
        <taxon>Nippostrongylus</taxon>
    </lineage>
</organism>
<dbReference type="Proteomes" id="UP000271162">
    <property type="component" value="Unassembled WGS sequence"/>
</dbReference>
<reference evidence="4" key="1">
    <citation type="submission" date="2017-02" db="UniProtKB">
        <authorList>
            <consortium name="WormBaseParasite"/>
        </authorList>
    </citation>
    <scope>IDENTIFICATION</scope>
</reference>
<keyword evidence="3" id="KW-1185">Reference proteome</keyword>
<dbReference type="STRING" id="27835.A0A0N4YWU4"/>
<accession>A0A0N4YWU4</accession>
<dbReference type="WBParaSite" id="NBR_0002171601-mRNA-1">
    <property type="protein sequence ID" value="NBR_0002171601-mRNA-1"/>
    <property type="gene ID" value="NBR_0002171601"/>
</dbReference>
<feature type="region of interest" description="Disordered" evidence="1">
    <location>
        <begin position="27"/>
        <end position="48"/>
    </location>
</feature>
<sequence length="105" mass="12552">MSTVPVEVAEEALEKKVEAMKIVDGNNMEVKRGTTTPDGKSERRERRFARMTDEERRRIWEEEQMTKKVYFTLFSRYPISFSRIYHYSDDLKKFGKVEESCLFDI</sequence>
<reference evidence="2 3" key="2">
    <citation type="submission" date="2018-11" db="EMBL/GenBank/DDBJ databases">
        <authorList>
            <consortium name="Pathogen Informatics"/>
        </authorList>
    </citation>
    <scope>NUCLEOTIDE SEQUENCE [LARGE SCALE GENOMIC DNA]</scope>
</reference>
<name>A0A0N4YWU4_NIPBR</name>
<evidence type="ECO:0000313" key="3">
    <source>
        <dbReference type="Proteomes" id="UP000271162"/>
    </source>
</evidence>
<evidence type="ECO:0000256" key="1">
    <source>
        <dbReference type="SAM" id="MobiDB-lite"/>
    </source>
</evidence>
<dbReference type="AlphaFoldDB" id="A0A0N4YWU4"/>
<feature type="compositionally biased region" description="Basic and acidic residues" evidence="1">
    <location>
        <begin position="39"/>
        <end position="48"/>
    </location>
</feature>
<evidence type="ECO:0000313" key="2">
    <source>
        <dbReference type="EMBL" id="VDL85938.1"/>
    </source>
</evidence>
<proteinExistence type="predicted"/>